<dbReference type="Gene3D" id="3.40.50.1820">
    <property type="entry name" value="alpha/beta hydrolase"/>
    <property type="match status" value="1"/>
</dbReference>
<dbReference type="InterPro" id="IPR049492">
    <property type="entry name" value="BD-FAE-like_dom"/>
</dbReference>
<dbReference type="RefSeq" id="WP_025226425.1">
    <property type="nucleotide sequence ID" value="NZ_CP007139.1"/>
</dbReference>
<dbReference type="PANTHER" id="PTHR48081">
    <property type="entry name" value="AB HYDROLASE SUPERFAMILY PROTEIN C4A8.06C"/>
    <property type="match status" value="1"/>
</dbReference>
<evidence type="ECO:0000256" key="2">
    <source>
        <dbReference type="SAM" id="SignalP"/>
    </source>
</evidence>
<dbReference type="GO" id="GO:0016787">
    <property type="term" value="F:hydrolase activity"/>
    <property type="evidence" value="ECO:0007669"/>
    <property type="project" value="UniProtKB-KW"/>
</dbReference>
<dbReference type="eggNOG" id="COG0657">
    <property type="taxonomic scope" value="Bacteria"/>
</dbReference>
<dbReference type="STRING" id="661478.OP10G_1602"/>
<gene>
    <name evidence="4" type="ORF">OP10G_1602</name>
</gene>
<name>A0A068NQE1_FIMGI</name>
<keyword evidence="2" id="KW-0732">Signal</keyword>
<dbReference type="AlphaFoldDB" id="A0A068NQE1"/>
<dbReference type="Proteomes" id="UP000027982">
    <property type="component" value="Chromosome"/>
</dbReference>
<sequence>MLRRFLLVSAFALAALANAQERVRDVIYLKSNGAAFTMDVFKPKTPNGAAIIWLVSGGWYSNHEGINSQLADAMTASGFTVFEVVHGAQPKYTIPEIAVQIKRAVRFVHVNSATYGVDTNRIGLSGMSAGGHLSLLTAGTGDAGNPDAKDPVEQAPSTVAAVVAFMPPTDFLHYGTLSTKELMSGITFAPFRPAFGFKPNATDEDIAEIAKTVSPITYVTAKFPPTLLIHGDADPLVPIQQSESFRDALKKQGVETDLVPVKGGKHDMVTFAGGFPRLIAWFQDKLKKK</sequence>
<evidence type="ECO:0000259" key="3">
    <source>
        <dbReference type="Pfam" id="PF20434"/>
    </source>
</evidence>
<dbReference type="KEGG" id="fgi:OP10G_1602"/>
<dbReference type="OrthoDB" id="24847at2"/>
<reference evidence="4 5" key="1">
    <citation type="journal article" date="2014" name="PLoS ONE">
        <title>The first complete genome sequence of the class fimbriimonadia in the phylum armatimonadetes.</title>
        <authorList>
            <person name="Hu Z.Y."/>
            <person name="Wang Y.Z."/>
            <person name="Im W.T."/>
            <person name="Wang S.Y."/>
            <person name="Zhao G.P."/>
            <person name="Zheng H.J."/>
            <person name="Quan Z.X."/>
        </authorList>
    </citation>
    <scope>NUCLEOTIDE SEQUENCE [LARGE SCALE GENOMIC DNA]</scope>
    <source>
        <strain evidence="4">Gsoil 348</strain>
    </source>
</reference>
<dbReference type="InterPro" id="IPR050300">
    <property type="entry name" value="GDXG_lipolytic_enzyme"/>
</dbReference>
<organism evidence="4 5">
    <name type="scientific">Fimbriimonas ginsengisoli Gsoil 348</name>
    <dbReference type="NCBI Taxonomy" id="661478"/>
    <lineage>
        <taxon>Bacteria</taxon>
        <taxon>Bacillati</taxon>
        <taxon>Armatimonadota</taxon>
        <taxon>Fimbriimonadia</taxon>
        <taxon>Fimbriimonadales</taxon>
        <taxon>Fimbriimonadaceae</taxon>
        <taxon>Fimbriimonas</taxon>
    </lineage>
</organism>
<feature type="signal peptide" evidence="2">
    <location>
        <begin position="1"/>
        <end position="19"/>
    </location>
</feature>
<keyword evidence="1 4" id="KW-0378">Hydrolase</keyword>
<accession>A0A068NQE1</accession>
<feature type="chain" id="PRO_5001651906" evidence="2">
    <location>
        <begin position="20"/>
        <end position="289"/>
    </location>
</feature>
<evidence type="ECO:0000313" key="4">
    <source>
        <dbReference type="EMBL" id="AIE84970.1"/>
    </source>
</evidence>
<feature type="domain" description="BD-FAE-like" evidence="3">
    <location>
        <begin position="38"/>
        <end position="249"/>
    </location>
</feature>
<dbReference type="SUPFAM" id="SSF53474">
    <property type="entry name" value="alpha/beta-Hydrolases"/>
    <property type="match status" value="1"/>
</dbReference>
<dbReference type="HOGENOM" id="CLU_012494_4_0_0"/>
<dbReference type="InterPro" id="IPR029058">
    <property type="entry name" value="AB_hydrolase_fold"/>
</dbReference>
<dbReference type="Pfam" id="PF20434">
    <property type="entry name" value="BD-FAE"/>
    <property type="match status" value="1"/>
</dbReference>
<protein>
    <submittedName>
        <fullName evidence="4">Alpha/beta hydrolase domain-containing protein</fullName>
    </submittedName>
</protein>
<keyword evidence="5" id="KW-1185">Reference proteome</keyword>
<proteinExistence type="predicted"/>
<evidence type="ECO:0000256" key="1">
    <source>
        <dbReference type="ARBA" id="ARBA00022801"/>
    </source>
</evidence>
<dbReference type="PANTHER" id="PTHR48081:SF13">
    <property type="entry name" value="ALPHA_BETA HYDROLASE"/>
    <property type="match status" value="1"/>
</dbReference>
<evidence type="ECO:0000313" key="5">
    <source>
        <dbReference type="Proteomes" id="UP000027982"/>
    </source>
</evidence>
<dbReference type="EMBL" id="CP007139">
    <property type="protein sequence ID" value="AIE84970.1"/>
    <property type="molecule type" value="Genomic_DNA"/>
</dbReference>